<protein>
    <submittedName>
        <fullName evidence="1">Uncharacterized protein</fullName>
    </submittedName>
</protein>
<sequence length="45" mass="4682">VILVGVLVAAVIARRKVARDEPVSKGLAHAVGGMSLINIAIAVFW</sequence>
<evidence type="ECO:0000313" key="2">
    <source>
        <dbReference type="Proteomes" id="UP000523614"/>
    </source>
</evidence>
<dbReference type="EMBL" id="JAAYYP010000441">
    <property type="protein sequence ID" value="NLF92075.1"/>
    <property type="molecule type" value="Genomic_DNA"/>
</dbReference>
<reference evidence="1 2" key="1">
    <citation type="journal article" date="2020" name="Biotechnol. Biofuels">
        <title>New insights from the biogas microbiome by comprehensive genome-resolved metagenomics of nearly 1600 species originating from multiple anaerobic digesters.</title>
        <authorList>
            <person name="Campanaro S."/>
            <person name="Treu L."/>
            <person name="Rodriguez-R L.M."/>
            <person name="Kovalovszki A."/>
            <person name="Ziels R.M."/>
            <person name="Maus I."/>
            <person name="Zhu X."/>
            <person name="Kougias P.G."/>
            <person name="Basile A."/>
            <person name="Luo G."/>
            <person name="Schluter A."/>
            <person name="Konstantinidis K.T."/>
            <person name="Angelidaki I."/>
        </authorList>
    </citation>
    <scope>NUCLEOTIDE SEQUENCE [LARGE SCALE GENOMIC DNA]</scope>
    <source>
        <strain evidence="1">AS06rmzACSIP_235</strain>
    </source>
</reference>
<dbReference type="AlphaFoldDB" id="A0A847HFM3"/>
<name>A0A847HFM3_9CORY</name>
<accession>A0A847HFM3</accession>
<gene>
    <name evidence="1" type="ORF">GX570_12165</name>
</gene>
<organism evidence="1 2">
    <name type="scientific">Corynebacterium marinum</name>
    <dbReference type="NCBI Taxonomy" id="349751"/>
    <lineage>
        <taxon>Bacteria</taxon>
        <taxon>Bacillati</taxon>
        <taxon>Actinomycetota</taxon>
        <taxon>Actinomycetes</taxon>
        <taxon>Mycobacteriales</taxon>
        <taxon>Corynebacteriaceae</taxon>
        <taxon>Corynebacterium</taxon>
    </lineage>
</organism>
<dbReference type="Proteomes" id="UP000523614">
    <property type="component" value="Unassembled WGS sequence"/>
</dbReference>
<evidence type="ECO:0000313" key="1">
    <source>
        <dbReference type="EMBL" id="NLF92075.1"/>
    </source>
</evidence>
<comment type="caution">
    <text evidence="1">The sequence shown here is derived from an EMBL/GenBank/DDBJ whole genome shotgun (WGS) entry which is preliminary data.</text>
</comment>
<proteinExistence type="predicted"/>
<feature type="non-terminal residue" evidence="1">
    <location>
        <position position="1"/>
    </location>
</feature>